<dbReference type="Pfam" id="PF01418">
    <property type="entry name" value="HTH_6"/>
    <property type="match status" value="1"/>
</dbReference>
<reference evidence="7 8" key="1">
    <citation type="submission" date="2017-10" db="EMBL/GenBank/DDBJ databases">
        <title>Extensive intraspecific genome diversity in a model arbuscular mycorrhizal fungus.</title>
        <authorList>
            <person name="Chen E.C.H."/>
            <person name="Morin E."/>
            <person name="Baudet D."/>
            <person name="Noel J."/>
            <person name="Ndikumana S."/>
            <person name="Charron P."/>
            <person name="St-Onge C."/>
            <person name="Giorgi J."/>
            <person name="Grigoriev I.V."/>
            <person name="Roux C."/>
            <person name="Martin F.M."/>
            <person name="Corradi N."/>
        </authorList>
    </citation>
    <scope>NUCLEOTIDE SEQUENCE [LARGE SCALE GENOMIC DNA]</scope>
    <source>
        <strain evidence="7 8">A1</strain>
    </source>
</reference>
<dbReference type="Proteomes" id="UP000232688">
    <property type="component" value="Unassembled WGS sequence"/>
</dbReference>
<dbReference type="PROSITE" id="PS51071">
    <property type="entry name" value="HTH_RPIR"/>
    <property type="match status" value="1"/>
</dbReference>
<evidence type="ECO:0000256" key="1">
    <source>
        <dbReference type="ARBA" id="ARBA00023015"/>
    </source>
</evidence>
<keyword evidence="2" id="KW-0238">DNA-binding</keyword>
<feature type="non-terminal residue" evidence="7">
    <location>
        <position position="289"/>
    </location>
</feature>
<evidence type="ECO:0000256" key="2">
    <source>
        <dbReference type="ARBA" id="ARBA00023125"/>
    </source>
</evidence>
<keyword evidence="4" id="KW-0175">Coiled coil</keyword>
<evidence type="ECO:0000256" key="3">
    <source>
        <dbReference type="ARBA" id="ARBA00023163"/>
    </source>
</evidence>
<dbReference type="SUPFAM" id="SSF46689">
    <property type="entry name" value="Homeodomain-like"/>
    <property type="match status" value="1"/>
</dbReference>
<feature type="coiled-coil region" evidence="4">
    <location>
        <begin position="160"/>
        <end position="187"/>
    </location>
</feature>
<comment type="caution">
    <text evidence="7">The sequence shown here is derived from an EMBL/GenBank/DDBJ whole genome shotgun (WGS) entry which is preliminary data.</text>
</comment>
<evidence type="ECO:0000259" key="5">
    <source>
        <dbReference type="PROSITE" id="PS51071"/>
    </source>
</evidence>
<accession>A0A2N0QKX2</accession>
<dbReference type="CDD" id="cd05013">
    <property type="entry name" value="SIS_RpiR"/>
    <property type="match status" value="1"/>
</dbReference>
<dbReference type="InterPro" id="IPR036388">
    <property type="entry name" value="WH-like_DNA-bd_sf"/>
</dbReference>
<evidence type="ECO:0000259" key="6">
    <source>
        <dbReference type="PROSITE" id="PS51464"/>
    </source>
</evidence>
<dbReference type="Gene3D" id="3.40.50.10490">
    <property type="entry name" value="Glucose-6-phosphate isomerase like protein, domain 1"/>
    <property type="match status" value="1"/>
</dbReference>
<dbReference type="InterPro" id="IPR046348">
    <property type="entry name" value="SIS_dom_sf"/>
</dbReference>
<dbReference type="PANTHER" id="PTHR30514">
    <property type="entry name" value="GLUCOKINASE"/>
    <property type="match status" value="1"/>
</dbReference>
<dbReference type="InterPro" id="IPR009057">
    <property type="entry name" value="Homeodomain-like_sf"/>
</dbReference>
<name>A0A2N0QKX2_9GLOM</name>
<dbReference type="GO" id="GO:0003677">
    <property type="term" value="F:DNA binding"/>
    <property type="evidence" value="ECO:0007669"/>
    <property type="project" value="UniProtKB-KW"/>
</dbReference>
<feature type="domain" description="SIS" evidence="6">
    <location>
        <begin position="130"/>
        <end position="268"/>
    </location>
</feature>
<dbReference type="InterPro" id="IPR001347">
    <property type="entry name" value="SIS_dom"/>
</dbReference>
<dbReference type="SUPFAM" id="SSF53697">
    <property type="entry name" value="SIS domain"/>
    <property type="match status" value="1"/>
</dbReference>
<reference evidence="7 8" key="2">
    <citation type="submission" date="2017-10" db="EMBL/GenBank/DDBJ databases">
        <title>Genome analyses suggest a sexual origin of heterokaryosis in a supposedly ancient asexual fungus.</title>
        <authorList>
            <person name="Corradi N."/>
            <person name="Sedzielewska K."/>
            <person name="Noel J."/>
            <person name="Charron P."/>
            <person name="Farinelli L."/>
            <person name="Marton T."/>
            <person name="Kruger M."/>
            <person name="Pelin A."/>
            <person name="Brachmann A."/>
            <person name="Corradi N."/>
        </authorList>
    </citation>
    <scope>NUCLEOTIDE SEQUENCE [LARGE SCALE GENOMIC DNA]</scope>
    <source>
        <strain evidence="7 8">A1</strain>
    </source>
</reference>
<dbReference type="InterPro" id="IPR047640">
    <property type="entry name" value="RpiR-like"/>
</dbReference>
<dbReference type="InterPro" id="IPR035472">
    <property type="entry name" value="RpiR-like_SIS"/>
</dbReference>
<dbReference type="EMBL" id="LLXH01007146">
    <property type="protein sequence ID" value="PKC51709.1"/>
    <property type="molecule type" value="Genomic_DNA"/>
</dbReference>
<organism evidence="7 8">
    <name type="scientific">Rhizophagus irregularis</name>
    <dbReference type="NCBI Taxonomy" id="588596"/>
    <lineage>
        <taxon>Eukaryota</taxon>
        <taxon>Fungi</taxon>
        <taxon>Fungi incertae sedis</taxon>
        <taxon>Mucoromycota</taxon>
        <taxon>Glomeromycotina</taxon>
        <taxon>Glomeromycetes</taxon>
        <taxon>Glomerales</taxon>
        <taxon>Glomeraceae</taxon>
        <taxon>Rhizophagus</taxon>
    </lineage>
</organism>
<proteinExistence type="predicted"/>
<sequence length="289" mass="32578">MSKGGLEANMNIIETIKKRYIRLSRGQRKVAQFVVDNPNIVATHIASEVGQLIGVSESTVIRFCYAMELSGYHELQEKLRNDLFNGISSKGEQKVVVSKKQSNFIKEIMNEDVSNILNTIELIDPQQFELATQLLHESQFVYVLGFRQSAPAANCMTSTLKNLRKHVKQIQHEMEDIVQQLSNIDKDSVLVIVAVDHVLEDVLTIANLAKNKKAKVIALTNSTLSPIRDYADAMFTINMQKQISIETSTSLCSLINALIEGMISNNRKQYMTFQKSNEQIESSFSYIES</sequence>
<evidence type="ECO:0000313" key="8">
    <source>
        <dbReference type="Proteomes" id="UP000232688"/>
    </source>
</evidence>
<gene>
    <name evidence="7" type="ORF">RhiirA1_483160</name>
</gene>
<evidence type="ECO:0000256" key="4">
    <source>
        <dbReference type="SAM" id="Coils"/>
    </source>
</evidence>
<protein>
    <submittedName>
        <fullName evidence="7">Transcriptional regulator</fullName>
    </submittedName>
</protein>
<keyword evidence="1" id="KW-0805">Transcription regulation</keyword>
<dbReference type="InterPro" id="IPR000281">
    <property type="entry name" value="HTH_RpiR"/>
</dbReference>
<dbReference type="Gene3D" id="1.10.10.10">
    <property type="entry name" value="Winged helix-like DNA-binding domain superfamily/Winged helix DNA-binding domain"/>
    <property type="match status" value="1"/>
</dbReference>
<dbReference type="PANTHER" id="PTHR30514:SF18">
    <property type="entry name" value="RPIR-FAMILY TRANSCRIPTIONAL REGULATOR"/>
    <property type="match status" value="1"/>
</dbReference>
<dbReference type="VEuPathDB" id="FungiDB:RhiirA1_483160"/>
<feature type="domain" description="HTH rpiR-type" evidence="5">
    <location>
        <begin position="10"/>
        <end position="86"/>
    </location>
</feature>
<dbReference type="GO" id="GO:0003700">
    <property type="term" value="F:DNA-binding transcription factor activity"/>
    <property type="evidence" value="ECO:0007669"/>
    <property type="project" value="InterPro"/>
</dbReference>
<dbReference type="AlphaFoldDB" id="A0A2N0QKX2"/>
<dbReference type="Pfam" id="PF01380">
    <property type="entry name" value="SIS"/>
    <property type="match status" value="1"/>
</dbReference>
<keyword evidence="3" id="KW-0804">Transcription</keyword>
<evidence type="ECO:0000313" key="7">
    <source>
        <dbReference type="EMBL" id="PKC51709.1"/>
    </source>
</evidence>
<dbReference type="GO" id="GO:0097367">
    <property type="term" value="F:carbohydrate derivative binding"/>
    <property type="evidence" value="ECO:0007669"/>
    <property type="project" value="InterPro"/>
</dbReference>
<dbReference type="PROSITE" id="PS51464">
    <property type="entry name" value="SIS"/>
    <property type="match status" value="1"/>
</dbReference>
<dbReference type="GO" id="GO:1901135">
    <property type="term" value="P:carbohydrate derivative metabolic process"/>
    <property type="evidence" value="ECO:0007669"/>
    <property type="project" value="InterPro"/>
</dbReference>